<proteinExistence type="predicted"/>
<dbReference type="OrthoDB" id="5582146at2759"/>
<dbReference type="Proteomes" id="UP000789831">
    <property type="component" value="Unassembled WGS sequence"/>
</dbReference>
<gene>
    <name evidence="4" type="ORF">AGERDE_LOCUS5132</name>
</gene>
<dbReference type="AlphaFoldDB" id="A0A9N9A707"/>
<dbReference type="GO" id="GO:0016851">
    <property type="term" value="F:magnesium chelatase activity"/>
    <property type="evidence" value="ECO:0007669"/>
    <property type="project" value="UniProtKB-EC"/>
</dbReference>
<reference evidence="4" key="1">
    <citation type="submission" date="2021-06" db="EMBL/GenBank/DDBJ databases">
        <authorList>
            <person name="Kallberg Y."/>
            <person name="Tangrot J."/>
            <person name="Rosling A."/>
        </authorList>
    </citation>
    <scope>NUCLEOTIDE SEQUENCE</scope>
    <source>
        <strain evidence="4">MT106</strain>
    </source>
</reference>
<sequence length="283" mass="31813">MRHNLNIFTGSPRKNIYPSTQFPVTPLDFMFSRKRHESISISGQESPSHIGSKRLAHAVIVEGLETNETIHAFLLEMLIRKQVTDRTTSYNLPRPFIVVALLPLSNTRYKLPNQLLDRFFISYTYEGIIGNSGTGKAPLVLNRKNMVRYAEIEDFSRKIEKVFIHNDMQRYIRDVVIGVRTHRIVKGGITARTSSDLVTLVKALAVIFQKNFVTPELVLIASEKVFSHRLIRREIGDDKSTMYGTSLHTLLKLRNSVSVASGGGTQTPGDVVADVLQAVRPPA</sequence>
<dbReference type="EMBL" id="CAJVPL010000658">
    <property type="protein sequence ID" value="CAG8518949.1"/>
    <property type="molecule type" value="Genomic_DNA"/>
</dbReference>
<evidence type="ECO:0000256" key="1">
    <source>
        <dbReference type="ARBA" id="ARBA00012825"/>
    </source>
</evidence>
<name>A0A9N9A707_9GLOM</name>
<comment type="caution">
    <text evidence="4">The sequence shown here is derived from an EMBL/GenBank/DDBJ whole genome shotgun (WGS) entry which is preliminary data.</text>
</comment>
<dbReference type="InterPro" id="IPR052041">
    <property type="entry name" value="Nucleic_acid_metab_PIN/TRAM"/>
</dbReference>
<evidence type="ECO:0000313" key="4">
    <source>
        <dbReference type="EMBL" id="CAG8518949.1"/>
    </source>
</evidence>
<evidence type="ECO:0000313" key="5">
    <source>
        <dbReference type="Proteomes" id="UP000789831"/>
    </source>
</evidence>
<dbReference type="InterPro" id="IPR041628">
    <property type="entry name" value="ChlI/MoxR_AAA_lid"/>
</dbReference>
<dbReference type="Gene3D" id="1.10.8.80">
    <property type="entry name" value="Magnesium chelatase subunit I, C-Terminal domain"/>
    <property type="match status" value="1"/>
</dbReference>
<feature type="domain" description="ChlI/MoxR AAA lid" evidence="3">
    <location>
        <begin position="180"/>
        <end position="235"/>
    </location>
</feature>
<keyword evidence="5" id="KW-1185">Reference proteome</keyword>
<evidence type="ECO:0000256" key="2">
    <source>
        <dbReference type="ARBA" id="ARBA00023444"/>
    </source>
</evidence>
<dbReference type="PANTHER" id="PTHR11603:SF132">
    <property type="entry name" value="C2H2-TYPE DOMAIN-CONTAINING PROTEIN"/>
    <property type="match status" value="1"/>
</dbReference>
<protein>
    <recommendedName>
        <fullName evidence="1">magnesium chelatase</fullName>
        <ecNumber evidence="1">6.6.1.1</ecNumber>
    </recommendedName>
</protein>
<accession>A0A9N9A707</accession>
<dbReference type="Pfam" id="PF17863">
    <property type="entry name" value="AAA_lid_2"/>
    <property type="match status" value="1"/>
</dbReference>
<organism evidence="4 5">
    <name type="scientific">Ambispora gerdemannii</name>
    <dbReference type="NCBI Taxonomy" id="144530"/>
    <lineage>
        <taxon>Eukaryota</taxon>
        <taxon>Fungi</taxon>
        <taxon>Fungi incertae sedis</taxon>
        <taxon>Mucoromycota</taxon>
        <taxon>Glomeromycotina</taxon>
        <taxon>Glomeromycetes</taxon>
        <taxon>Archaeosporales</taxon>
        <taxon>Ambisporaceae</taxon>
        <taxon>Ambispora</taxon>
    </lineage>
</organism>
<comment type="pathway">
    <text evidence="2">Porphyrin-containing compound metabolism.</text>
</comment>
<dbReference type="PANTHER" id="PTHR11603">
    <property type="entry name" value="AAA FAMILY ATPASE"/>
    <property type="match status" value="1"/>
</dbReference>
<dbReference type="EC" id="6.6.1.1" evidence="1"/>
<evidence type="ECO:0000259" key="3">
    <source>
        <dbReference type="Pfam" id="PF17863"/>
    </source>
</evidence>